<evidence type="ECO:0000313" key="1">
    <source>
        <dbReference type="EMBL" id="ATX81711.1"/>
    </source>
</evidence>
<dbReference type="EMBL" id="CP018800">
    <property type="protein sequence ID" value="ATX81711.1"/>
    <property type="molecule type" value="Genomic_DNA"/>
</dbReference>
<accession>A0A2K8L775</accession>
<dbReference type="KEGG" id="mfn:Ga0123462_0842"/>
<dbReference type="AlphaFoldDB" id="A0A2K8L775"/>
<gene>
    <name evidence="1" type="ORF">Ga0123462_0842</name>
</gene>
<dbReference type="Proteomes" id="UP000231637">
    <property type="component" value="Chromosome"/>
</dbReference>
<protein>
    <submittedName>
        <fullName evidence="1">Uncharacterized protein</fullName>
    </submittedName>
</protein>
<reference evidence="1 2" key="1">
    <citation type="submission" date="2016-12" db="EMBL/GenBank/DDBJ databases">
        <title>Isolation and genomic insights into novel planktonic Zetaproteobacteria from stratified waters of the Chesapeake Bay.</title>
        <authorList>
            <person name="McAllister S.M."/>
            <person name="Kato S."/>
            <person name="Chan C.S."/>
            <person name="Chiu B.K."/>
            <person name="Field E.K."/>
        </authorList>
    </citation>
    <scope>NUCLEOTIDE SEQUENCE [LARGE SCALE GENOMIC DNA]</scope>
    <source>
        <strain evidence="1 2">CP-8</strain>
    </source>
</reference>
<sequence>MVAGVKAALKIHSITKNTRALPDDEIIKLSHLSDETKGTKKVGELLGRKKLPPEVLEDTYLRLAIHQGRLGRIEAEGMYSRLGNVPGFRSTLSKVIGNNPNKSSGHLNELRIADTAASIRGFKVLGIGERFSDGKKMAPTDIDIILGKGQTKYIIEAKDYHSSTAVKMDHFRSDLDSLVQYKKEHSSEYIIPIFSLTNKPNDLNVLKLLIREANRRDVHLIIGTPGEQVQQIKILGEIL</sequence>
<name>A0A2K8L775_9PROT</name>
<evidence type="ECO:0000313" key="2">
    <source>
        <dbReference type="Proteomes" id="UP000231637"/>
    </source>
</evidence>
<proteinExistence type="predicted"/>
<organism evidence="1 2">
    <name type="scientific">Mariprofundus ferrinatatus</name>
    <dbReference type="NCBI Taxonomy" id="1921087"/>
    <lineage>
        <taxon>Bacteria</taxon>
        <taxon>Pseudomonadati</taxon>
        <taxon>Pseudomonadota</taxon>
        <taxon>Candidatius Mariprofundia</taxon>
        <taxon>Mariprofundales</taxon>
        <taxon>Mariprofundaceae</taxon>
        <taxon>Mariprofundus</taxon>
    </lineage>
</organism>
<keyword evidence="2" id="KW-1185">Reference proteome</keyword>